<dbReference type="SUPFAM" id="SSF159888">
    <property type="entry name" value="YdhG-like"/>
    <property type="match status" value="1"/>
</dbReference>
<dbReference type="Pfam" id="PF08818">
    <property type="entry name" value="DUF1801"/>
    <property type="match status" value="1"/>
</dbReference>
<dbReference type="Proteomes" id="UP001236806">
    <property type="component" value="Unassembled WGS sequence"/>
</dbReference>
<name>A0ABU0PPW3_9MICC</name>
<evidence type="ECO:0000256" key="1">
    <source>
        <dbReference type="SAM" id="MobiDB-lite"/>
    </source>
</evidence>
<sequence>MGAVDDSLAAMSEPDRGCLQRVIGIARSFAPEAVEGMSYGMPALKLDGKPLIGVVAAAQHLSIFPFSPAVVDAVAPQLGGYSLSKGTVRFTPDHPVPDDVVAEMVRLRMAEIRKHAPSVRPSGMGENSEELDSAVPTTGADQFPEPVDPAPGTEQGRSIGDRRRDAEAKLEQHLRQARDKETEADGQQ</sequence>
<evidence type="ECO:0000313" key="4">
    <source>
        <dbReference type="Proteomes" id="UP001236806"/>
    </source>
</evidence>
<feature type="region of interest" description="Disordered" evidence="1">
    <location>
        <begin position="116"/>
        <end position="188"/>
    </location>
</feature>
<evidence type="ECO:0000259" key="2">
    <source>
        <dbReference type="Pfam" id="PF08818"/>
    </source>
</evidence>
<proteinExistence type="predicted"/>
<accession>A0ABU0PPW3</accession>
<feature type="compositionally biased region" description="Basic and acidic residues" evidence="1">
    <location>
        <begin position="159"/>
        <end position="188"/>
    </location>
</feature>
<feature type="domain" description="YdhG-like" evidence="2">
    <location>
        <begin position="16"/>
        <end position="108"/>
    </location>
</feature>
<dbReference type="EMBL" id="JAUSXB010000001">
    <property type="protein sequence ID" value="MDQ0676014.1"/>
    <property type="molecule type" value="Genomic_DNA"/>
</dbReference>
<dbReference type="Gene3D" id="3.90.1150.200">
    <property type="match status" value="1"/>
</dbReference>
<keyword evidence="4" id="KW-1185">Reference proteome</keyword>
<comment type="caution">
    <text evidence="3">The sequence shown here is derived from an EMBL/GenBank/DDBJ whole genome shotgun (WGS) entry which is preliminary data.</text>
</comment>
<protein>
    <submittedName>
        <fullName evidence="3">Uncharacterized protein YdhG (YjbR/CyaY superfamily)</fullName>
    </submittedName>
</protein>
<organism evidence="3 4">
    <name type="scientific">Pseudarthrobacter siccitolerans</name>
    <dbReference type="NCBI Taxonomy" id="861266"/>
    <lineage>
        <taxon>Bacteria</taxon>
        <taxon>Bacillati</taxon>
        <taxon>Actinomycetota</taxon>
        <taxon>Actinomycetes</taxon>
        <taxon>Micrococcales</taxon>
        <taxon>Micrococcaceae</taxon>
        <taxon>Pseudarthrobacter</taxon>
    </lineage>
</organism>
<gene>
    <name evidence="3" type="ORF">QFZ36_003575</name>
</gene>
<reference evidence="3 4" key="1">
    <citation type="submission" date="2023-07" db="EMBL/GenBank/DDBJ databases">
        <title>Comparative genomics of wheat-associated soil bacteria to identify genetic determinants of phenazine resistance.</title>
        <authorList>
            <person name="Mouncey N."/>
        </authorList>
    </citation>
    <scope>NUCLEOTIDE SEQUENCE [LARGE SCALE GENOMIC DNA]</scope>
    <source>
        <strain evidence="3 4">W1I3</strain>
    </source>
</reference>
<evidence type="ECO:0000313" key="3">
    <source>
        <dbReference type="EMBL" id="MDQ0676014.1"/>
    </source>
</evidence>
<dbReference type="InterPro" id="IPR014922">
    <property type="entry name" value="YdhG-like"/>
</dbReference>